<dbReference type="EMBL" id="FLQP01000008">
    <property type="protein sequence ID" value="SBS61446.1"/>
    <property type="molecule type" value="Genomic_DNA"/>
</dbReference>
<dbReference type="AlphaFoldDB" id="A0A1C3IJ53"/>
<accession>A0A1C3IJ53</accession>
<protein>
    <submittedName>
        <fullName evidence="2">Uncharacterized protein</fullName>
    </submittedName>
</protein>
<dbReference type="Proteomes" id="UP000092876">
    <property type="component" value="Unassembled WGS sequence"/>
</dbReference>
<keyword evidence="1" id="KW-0472">Membrane</keyword>
<dbReference type="RefSeq" id="WP_017082421.1">
    <property type="nucleotide sequence ID" value="NZ_AP025461.1"/>
</dbReference>
<organism evidence="2 3">
    <name type="scientific">Vibrio atlanticus</name>
    <dbReference type="NCBI Taxonomy" id="693153"/>
    <lineage>
        <taxon>Bacteria</taxon>
        <taxon>Pseudomonadati</taxon>
        <taxon>Pseudomonadota</taxon>
        <taxon>Gammaproteobacteria</taxon>
        <taxon>Vibrionales</taxon>
        <taxon>Vibrionaceae</taxon>
        <taxon>Vibrio</taxon>
    </lineage>
</organism>
<proteinExistence type="predicted"/>
<reference evidence="3" key="1">
    <citation type="submission" date="2016-06" db="EMBL/GenBank/DDBJ databases">
        <authorList>
            <person name="Rodrigo-Torres Lidia"/>
            <person name="Arahal R.David."/>
        </authorList>
    </citation>
    <scope>NUCLEOTIDE SEQUENCE [LARGE SCALE GENOMIC DNA]</scope>
    <source>
        <strain evidence="3">CECT 7223</strain>
    </source>
</reference>
<keyword evidence="1" id="KW-0812">Transmembrane</keyword>
<feature type="transmembrane region" description="Helical" evidence="1">
    <location>
        <begin position="12"/>
        <end position="34"/>
    </location>
</feature>
<sequence length="154" mass="17280">MSVFLKAIVLTALIILFMYNVITLNLLIFGIYMFRRNLLILWVIGTVAGCSNVSESDARYLDTYSLCYEVGNSAPAYRSATLEVVSKELARRGLDMSDEECKKGTIDSRQARAIRKAQQRDEDAQLEAACIASGGTWYISFCKKEPVKIDVNVY</sequence>
<evidence type="ECO:0000313" key="2">
    <source>
        <dbReference type="EMBL" id="SBS61446.1"/>
    </source>
</evidence>
<evidence type="ECO:0000313" key="3">
    <source>
        <dbReference type="Proteomes" id="UP000092876"/>
    </source>
</evidence>
<evidence type="ECO:0000256" key="1">
    <source>
        <dbReference type="SAM" id="Phobius"/>
    </source>
</evidence>
<dbReference type="GeneID" id="94235213"/>
<gene>
    <name evidence="2" type="ORF">VAT7223_00665</name>
</gene>
<keyword evidence="1" id="KW-1133">Transmembrane helix</keyword>
<name>A0A1C3IJ53_9VIBR</name>